<evidence type="ECO:0000256" key="3">
    <source>
        <dbReference type="ARBA" id="ARBA00023163"/>
    </source>
</evidence>
<keyword evidence="2 5" id="KW-0238">DNA-binding</keyword>
<dbReference type="InterPro" id="IPR036390">
    <property type="entry name" value="WH_DNA-bd_sf"/>
</dbReference>
<dbReference type="OrthoDB" id="9788098at2"/>
<dbReference type="SUPFAM" id="SSF48008">
    <property type="entry name" value="GntR ligand-binding domain-like"/>
    <property type="match status" value="1"/>
</dbReference>
<dbReference type="PANTHER" id="PTHR43537">
    <property type="entry name" value="TRANSCRIPTIONAL REGULATOR, GNTR FAMILY"/>
    <property type="match status" value="1"/>
</dbReference>
<dbReference type="InterPro" id="IPR011711">
    <property type="entry name" value="GntR_C"/>
</dbReference>
<evidence type="ECO:0000259" key="4">
    <source>
        <dbReference type="PROSITE" id="PS50949"/>
    </source>
</evidence>
<dbReference type="AlphaFoldDB" id="A0A2W7NA14"/>
<proteinExistence type="predicted"/>
<accession>A0A2W7NA14</accession>
<dbReference type="CDD" id="cd07377">
    <property type="entry name" value="WHTH_GntR"/>
    <property type="match status" value="1"/>
</dbReference>
<comment type="caution">
    <text evidence="5">The sequence shown here is derived from an EMBL/GenBank/DDBJ whole genome shotgun (WGS) entry which is preliminary data.</text>
</comment>
<dbReference type="Pfam" id="PF00392">
    <property type="entry name" value="GntR"/>
    <property type="match status" value="1"/>
</dbReference>
<dbReference type="GO" id="GO:0003700">
    <property type="term" value="F:DNA-binding transcription factor activity"/>
    <property type="evidence" value="ECO:0007669"/>
    <property type="project" value="InterPro"/>
</dbReference>
<dbReference type="SMART" id="SM00895">
    <property type="entry name" value="FCD"/>
    <property type="match status" value="1"/>
</dbReference>
<gene>
    <name evidence="5" type="ORF">LX81_01712</name>
</gene>
<evidence type="ECO:0000313" key="5">
    <source>
        <dbReference type="EMBL" id="PZX17081.1"/>
    </source>
</evidence>
<dbReference type="PRINTS" id="PR00035">
    <property type="entry name" value="HTHGNTR"/>
</dbReference>
<evidence type="ECO:0000256" key="1">
    <source>
        <dbReference type="ARBA" id="ARBA00023015"/>
    </source>
</evidence>
<keyword evidence="6" id="KW-1185">Reference proteome</keyword>
<dbReference type="GO" id="GO:0003677">
    <property type="term" value="F:DNA binding"/>
    <property type="evidence" value="ECO:0007669"/>
    <property type="project" value="UniProtKB-KW"/>
</dbReference>
<keyword evidence="1" id="KW-0805">Transcription regulation</keyword>
<dbReference type="InterPro" id="IPR000524">
    <property type="entry name" value="Tscrpt_reg_HTH_GntR"/>
</dbReference>
<dbReference type="SMART" id="SM00345">
    <property type="entry name" value="HTH_GNTR"/>
    <property type="match status" value="1"/>
</dbReference>
<dbReference type="Gene3D" id="1.10.10.10">
    <property type="entry name" value="Winged helix-like DNA-binding domain superfamily/Winged helix DNA-binding domain"/>
    <property type="match status" value="1"/>
</dbReference>
<evidence type="ECO:0000313" key="6">
    <source>
        <dbReference type="Proteomes" id="UP000248916"/>
    </source>
</evidence>
<keyword evidence="3" id="KW-0804">Transcription</keyword>
<dbReference type="PANTHER" id="PTHR43537:SF45">
    <property type="entry name" value="GNTR FAMILY REGULATORY PROTEIN"/>
    <property type="match status" value="1"/>
</dbReference>
<dbReference type="SUPFAM" id="SSF46785">
    <property type="entry name" value="Winged helix' DNA-binding domain"/>
    <property type="match status" value="1"/>
</dbReference>
<protein>
    <submittedName>
        <fullName evidence="5">DNA-binding GntR family transcriptional regulator</fullName>
    </submittedName>
</protein>
<dbReference type="Proteomes" id="UP000248916">
    <property type="component" value="Unassembled WGS sequence"/>
</dbReference>
<dbReference type="InterPro" id="IPR008920">
    <property type="entry name" value="TF_FadR/GntR_C"/>
</dbReference>
<name>A0A2W7NA14_9RHOB</name>
<sequence length="263" mass="29407">MYPSIEIKCDAGPGFDLVRATDVSEEARPFGPDTGGLEALRFDPGRGGSVADRVHGVLRAAIVEVRLAPGTPISENSICRQFSVSRTPVRAAIQRLSEEGLVDVSPQRGSFVAPLRIDGLRDSHFIRRSLELAILREVAGIWTEEMSAEMRAIIEDQARVIEAGNHDGFFEEDERFHHRLATFCGRDGVWEAIRGAKVTMTRFYRYWAHPERLAEVLREHGAVIDALDTGDAQEAERALSLHLDVVFNVFDRMSEEERRNLPA</sequence>
<evidence type="ECO:0000256" key="2">
    <source>
        <dbReference type="ARBA" id="ARBA00023125"/>
    </source>
</evidence>
<dbReference type="Pfam" id="PF07729">
    <property type="entry name" value="FCD"/>
    <property type="match status" value="1"/>
</dbReference>
<feature type="domain" description="HTH gntR-type" evidence="4">
    <location>
        <begin position="48"/>
        <end position="115"/>
    </location>
</feature>
<organism evidence="5 6">
    <name type="scientific">Palleronia aestuarii</name>
    <dbReference type="NCBI Taxonomy" id="568105"/>
    <lineage>
        <taxon>Bacteria</taxon>
        <taxon>Pseudomonadati</taxon>
        <taxon>Pseudomonadota</taxon>
        <taxon>Alphaproteobacteria</taxon>
        <taxon>Rhodobacterales</taxon>
        <taxon>Roseobacteraceae</taxon>
        <taxon>Palleronia</taxon>
    </lineage>
</organism>
<dbReference type="PROSITE" id="PS50949">
    <property type="entry name" value="HTH_GNTR"/>
    <property type="match status" value="1"/>
</dbReference>
<dbReference type="Gene3D" id="1.20.120.530">
    <property type="entry name" value="GntR ligand-binding domain-like"/>
    <property type="match status" value="1"/>
</dbReference>
<dbReference type="InterPro" id="IPR036388">
    <property type="entry name" value="WH-like_DNA-bd_sf"/>
</dbReference>
<dbReference type="EMBL" id="QKZL01000005">
    <property type="protein sequence ID" value="PZX17081.1"/>
    <property type="molecule type" value="Genomic_DNA"/>
</dbReference>
<reference evidence="5 6" key="1">
    <citation type="submission" date="2018-06" db="EMBL/GenBank/DDBJ databases">
        <title>Genomic Encyclopedia of Archaeal and Bacterial Type Strains, Phase II (KMG-II): from individual species to whole genera.</title>
        <authorList>
            <person name="Goeker M."/>
        </authorList>
    </citation>
    <scope>NUCLEOTIDE SEQUENCE [LARGE SCALE GENOMIC DNA]</scope>
    <source>
        <strain evidence="5 6">DSM 22009</strain>
    </source>
</reference>